<dbReference type="Pfam" id="PF25624">
    <property type="entry name" value="PH_S11IP_C"/>
    <property type="match status" value="1"/>
</dbReference>
<evidence type="ECO:0000256" key="3">
    <source>
        <dbReference type="ARBA" id="ARBA00022614"/>
    </source>
</evidence>
<dbReference type="InterPro" id="IPR025875">
    <property type="entry name" value="Leu-rich_rpt_4"/>
</dbReference>
<dbReference type="Gene3D" id="3.80.10.10">
    <property type="entry name" value="Ribonuclease Inhibitor"/>
    <property type="match status" value="1"/>
</dbReference>
<dbReference type="PANTHER" id="PTHR15454">
    <property type="entry name" value="NISCHARIN RELATED"/>
    <property type="match status" value="1"/>
</dbReference>
<evidence type="ECO:0000259" key="5">
    <source>
        <dbReference type="Pfam" id="PF25624"/>
    </source>
</evidence>
<reference evidence="6 7" key="1">
    <citation type="journal article" date="2017" name="Gigascience">
        <title>Draft genome of the honey bee ectoparasitic mite, Tropilaelaps mercedesae, is shaped by the parasitic life history.</title>
        <authorList>
            <person name="Dong X."/>
            <person name="Armstrong S.D."/>
            <person name="Xia D."/>
            <person name="Makepeace B.L."/>
            <person name="Darby A.C."/>
            <person name="Kadowaki T."/>
        </authorList>
    </citation>
    <scope>NUCLEOTIDE SEQUENCE [LARGE SCALE GENOMIC DNA]</scope>
    <source>
        <strain evidence="6">Wuxi-XJTLU</strain>
    </source>
</reference>
<evidence type="ECO:0000256" key="1">
    <source>
        <dbReference type="ARBA" id="ARBA00004496"/>
    </source>
</evidence>
<dbReference type="InParanoid" id="A0A1V9XGG3"/>
<protein>
    <recommendedName>
        <fullName evidence="5">STK11-interacting protein C-terminal PH domain-containing protein</fullName>
    </recommendedName>
</protein>
<keyword evidence="2" id="KW-0963">Cytoplasm</keyword>
<name>A0A1V9XGG3_9ACAR</name>
<dbReference type="PROSITE" id="PS51450">
    <property type="entry name" value="LRR"/>
    <property type="match status" value="3"/>
</dbReference>
<evidence type="ECO:0000256" key="4">
    <source>
        <dbReference type="ARBA" id="ARBA00022737"/>
    </source>
</evidence>
<organism evidence="6 7">
    <name type="scientific">Tropilaelaps mercedesae</name>
    <dbReference type="NCBI Taxonomy" id="418985"/>
    <lineage>
        <taxon>Eukaryota</taxon>
        <taxon>Metazoa</taxon>
        <taxon>Ecdysozoa</taxon>
        <taxon>Arthropoda</taxon>
        <taxon>Chelicerata</taxon>
        <taxon>Arachnida</taxon>
        <taxon>Acari</taxon>
        <taxon>Parasitiformes</taxon>
        <taxon>Mesostigmata</taxon>
        <taxon>Gamasina</taxon>
        <taxon>Dermanyssoidea</taxon>
        <taxon>Laelapidae</taxon>
        <taxon>Tropilaelaps</taxon>
    </lineage>
</organism>
<comment type="subcellular location">
    <subcellularLocation>
        <location evidence="1">Cytoplasm</location>
    </subcellularLocation>
</comment>
<dbReference type="AlphaFoldDB" id="A0A1V9XGG3"/>
<keyword evidence="4" id="KW-0677">Repeat</keyword>
<dbReference type="Proteomes" id="UP000192247">
    <property type="component" value="Unassembled WGS sequence"/>
</dbReference>
<sequence>VLGYEANSAQMRDLLFIHDILQKITKLKLVTSPNTIEGEVCLSRFGSLRHLELQRVPPHLLTIMYPTQSAQIEVLEAHRCLTGAKALLKLSGGASWSRLETLRLSHNMLLSFGLDHQAVSKSRKVIKEEGLRVVGGGNGAGNNQIESRLNIFEQSTEATDVEDDMEHSLQMAHLLPALRNLDLSHNQIQELDLCGLQYLSCVDLSFNFISRIPQLHRRSSLLHLTYLCLRNNLLEDLRGLEALTALKVLDLGHNMLCEFSVLEPLTNLLQLDRLTLEGNPISLHGSYRTGVSAHIAKTVILDGQYDVHSERIMALTTIEPTPVILQGCKITKNVGERMFAGEIEGAPSLTGVSANSSSVSSVRTGKTKQSIIDDPSEREKTYAQLALLGPSLKRMAEECRRDGGHDWLLIAARELQMPTAQCTPLLKPSQALYCNDDRSATIEANSKENIQKRLFQRRESRQSVVTDKEDSFPVELDTANTSKGQTLLKRGACPIASLSAATLMTTSQTENAANSTVKTALEVDSDQLESLTLRDKEESSAIGVIDVEPPEIKDEDTASASADTASDGTFLSAYGSPTCEGDDHRTLDFTDSGNMLEAAEPSIVQTDPSLRRSLTSMARSGRLKEDSAVWAKLRELRRSGIKYDAEHSMPAEEKVHLEMQVFKKDENFQVAFKAHIVLTNDNYFDGFVILSEHRIYASKSSISKPDGGVLWFVPLSRLCRAIIQMGAQALVLEADENTAEWGPAGGSGTAPSWLLAYVGDAGWCGQLAQQINIRMPEKAPILRSEVGYADLLAYLHLENENLRAYSQGYWKILDDGGATSPEKSYVCIAIASQDVIVVRERHVEPEKVKFTEVCTQSITAVTSLALEENDPRIANVTFALDETGTREQVWYFETASAASMFVFIESLRQPWQEIFDVELPLSYI</sequence>
<dbReference type="InterPro" id="IPR057676">
    <property type="entry name" value="PH_S11IP_C"/>
</dbReference>
<comment type="caution">
    <text evidence="6">The sequence shown here is derived from an EMBL/GenBank/DDBJ whole genome shotgun (WGS) entry which is preliminary data.</text>
</comment>
<evidence type="ECO:0000313" key="7">
    <source>
        <dbReference type="Proteomes" id="UP000192247"/>
    </source>
</evidence>
<dbReference type="EMBL" id="MNPL01011402">
    <property type="protein sequence ID" value="OQR72617.1"/>
    <property type="molecule type" value="Genomic_DNA"/>
</dbReference>
<proteinExistence type="predicted"/>
<feature type="non-terminal residue" evidence="6">
    <location>
        <position position="1"/>
    </location>
</feature>
<evidence type="ECO:0000256" key="2">
    <source>
        <dbReference type="ARBA" id="ARBA00022490"/>
    </source>
</evidence>
<dbReference type="Pfam" id="PF12799">
    <property type="entry name" value="LRR_4"/>
    <property type="match status" value="1"/>
</dbReference>
<feature type="domain" description="STK11-interacting protein C-terminal PH" evidence="5">
    <location>
        <begin position="853"/>
        <end position="919"/>
    </location>
</feature>
<dbReference type="InterPro" id="IPR001611">
    <property type="entry name" value="Leu-rich_rpt"/>
</dbReference>
<keyword evidence="3" id="KW-0433">Leucine-rich repeat</keyword>
<dbReference type="OrthoDB" id="7451790at2759"/>
<dbReference type="InterPro" id="IPR032675">
    <property type="entry name" value="LRR_dom_sf"/>
</dbReference>
<gene>
    <name evidence="6" type="ORF">BIW11_10271</name>
</gene>
<evidence type="ECO:0000313" key="6">
    <source>
        <dbReference type="EMBL" id="OQR72617.1"/>
    </source>
</evidence>
<dbReference type="STRING" id="418985.A0A1V9XGG3"/>
<keyword evidence="7" id="KW-1185">Reference proteome</keyword>
<dbReference type="PANTHER" id="PTHR15454:SF69">
    <property type="entry name" value="SERINE_THREONINE-PROTEIN KINASE 11-INTERACTING PROTEIN"/>
    <property type="match status" value="1"/>
</dbReference>
<dbReference type="SMART" id="SM00365">
    <property type="entry name" value="LRR_SD22"/>
    <property type="match status" value="3"/>
</dbReference>
<dbReference type="SUPFAM" id="SSF52075">
    <property type="entry name" value="Outer arm dynein light chain 1"/>
    <property type="match status" value="1"/>
</dbReference>
<accession>A0A1V9XGG3</accession>
<dbReference type="GO" id="GO:0005737">
    <property type="term" value="C:cytoplasm"/>
    <property type="evidence" value="ECO:0007669"/>
    <property type="project" value="UniProtKB-SubCell"/>
</dbReference>